<accession>A0ACB9SEJ9</accession>
<sequence length="86" mass="9499">MSSITFVAHPHLLSWLLQIIWPLSRLGAESASSPSMASTETRYVSREFGWQRAVEMLVCRLIQGGWSLLGAMQSGYDWVAGHPPPG</sequence>
<evidence type="ECO:0000313" key="1">
    <source>
        <dbReference type="EMBL" id="KAI4388476.1"/>
    </source>
</evidence>
<protein>
    <submittedName>
        <fullName evidence="1">Uncharacterized protein</fullName>
    </submittedName>
</protein>
<proteinExistence type="predicted"/>
<keyword evidence="2" id="KW-1185">Reference proteome</keyword>
<comment type="caution">
    <text evidence="1">The sequence shown here is derived from an EMBL/GenBank/DDBJ whole genome shotgun (WGS) entry which is preliminary data.</text>
</comment>
<gene>
    <name evidence="1" type="ORF">MLD38_000799</name>
</gene>
<reference evidence="2" key="1">
    <citation type="journal article" date="2023" name="Front. Plant Sci.">
        <title>Chromosomal-level genome assembly of Melastoma candidum provides insights into trichome evolution.</title>
        <authorList>
            <person name="Zhong Y."/>
            <person name="Wu W."/>
            <person name="Sun C."/>
            <person name="Zou P."/>
            <person name="Liu Y."/>
            <person name="Dai S."/>
            <person name="Zhou R."/>
        </authorList>
    </citation>
    <scope>NUCLEOTIDE SEQUENCE [LARGE SCALE GENOMIC DNA]</scope>
</reference>
<dbReference type="EMBL" id="CM042880">
    <property type="protein sequence ID" value="KAI4388476.1"/>
    <property type="molecule type" value="Genomic_DNA"/>
</dbReference>
<evidence type="ECO:0000313" key="2">
    <source>
        <dbReference type="Proteomes" id="UP001057402"/>
    </source>
</evidence>
<dbReference type="Proteomes" id="UP001057402">
    <property type="component" value="Chromosome 1"/>
</dbReference>
<organism evidence="1 2">
    <name type="scientific">Melastoma candidum</name>
    <dbReference type="NCBI Taxonomy" id="119954"/>
    <lineage>
        <taxon>Eukaryota</taxon>
        <taxon>Viridiplantae</taxon>
        <taxon>Streptophyta</taxon>
        <taxon>Embryophyta</taxon>
        <taxon>Tracheophyta</taxon>
        <taxon>Spermatophyta</taxon>
        <taxon>Magnoliopsida</taxon>
        <taxon>eudicotyledons</taxon>
        <taxon>Gunneridae</taxon>
        <taxon>Pentapetalae</taxon>
        <taxon>rosids</taxon>
        <taxon>malvids</taxon>
        <taxon>Myrtales</taxon>
        <taxon>Melastomataceae</taxon>
        <taxon>Melastomatoideae</taxon>
        <taxon>Melastomateae</taxon>
        <taxon>Melastoma</taxon>
    </lineage>
</organism>
<name>A0ACB9SEJ9_9MYRT</name>